<name>A0A9D1VUS6_9FIRM</name>
<dbReference type="Gene3D" id="2.70.98.10">
    <property type="match status" value="1"/>
</dbReference>
<evidence type="ECO:0000313" key="1">
    <source>
        <dbReference type="EMBL" id="HIX47251.1"/>
    </source>
</evidence>
<dbReference type="InterPro" id="IPR037481">
    <property type="entry name" value="LacX"/>
</dbReference>
<dbReference type="CDD" id="cd09024">
    <property type="entry name" value="Aldose_epim_lacX"/>
    <property type="match status" value="1"/>
</dbReference>
<dbReference type="Proteomes" id="UP000824249">
    <property type="component" value="Unassembled WGS sequence"/>
</dbReference>
<dbReference type="InterPro" id="IPR011013">
    <property type="entry name" value="Gal_mutarotase_sf_dom"/>
</dbReference>
<dbReference type="Pfam" id="PF01263">
    <property type="entry name" value="Aldose_epim"/>
    <property type="match status" value="1"/>
</dbReference>
<dbReference type="GO" id="GO:0030246">
    <property type="term" value="F:carbohydrate binding"/>
    <property type="evidence" value="ECO:0007669"/>
    <property type="project" value="InterPro"/>
</dbReference>
<dbReference type="InterPro" id="IPR014718">
    <property type="entry name" value="GH-type_carb-bd"/>
</dbReference>
<evidence type="ECO:0000313" key="2">
    <source>
        <dbReference type="Proteomes" id="UP000824249"/>
    </source>
</evidence>
<dbReference type="GO" id="GO:0005975">
    <property type="term" value="P:carbohydrate metabolic process"/>
    <property type="evidence" value="ECO:0007669"/>
    <property type="project" value="InterPro"/>
</dbReference>
<accession>A0A9D1VUS6</accession>
<reference evidence="1" key="2">
    <citation type="submission" date="2021-04" db="EMBL/GenBank/DDBJ databases">
        <authorList>
            <person name="Gilroy R."/>
        </authorList>
    </citation>
    <scope>NUCLEOTIDE SEQUENCE</scope>
    <source>
        <strain evidence="1">26628</strain>
    </source>
</reference>
<sequence>MIFLESDGLRVEIAERGAEIVSVRDGDCEYIWQADPAFWAKHCPLLFPVCGRLRNFAYTHGGKSYKMGNHGFAQRMTFSAEQLSAREAVFTLRENAETLAEYPFPFLLRQHYTLEGRTLRIATEAQNTGEAPLYCNFGSHEAYAAGGDFTDWSVRFAKREDLVLTEQNASGQLTGRRIPYADDVQALPLRPEMFANDSLLFAGLRSRAATLEYKGRPAVKVEFPDYPYLLLWTKPGAPYIAIEPWNGLPDPADADGDLAHKPAILRLDPGESARGVHSITFFPYARG</sequence>
<dbReference type="SUPFAM" id="SSF74650">
    <property type="entry name" value="Galactose mutarotase-like"/>
    <property type="match status" value="1"/>
</dbReference>
<dbReference type="GO" id="GO:0016853">
    <property type="term" value="F:isomerase activity"/>
    <property type="evidence" value="ECO:0007669"/>
    <property type="project" value="InterPro"/>
</dbReference>
<proteinExistence type="predicted"/>
<reference evidence="1" key="1">
    <citation type="journal article" date="2021" name="PeerJ">
        <title>Extensive microbial diversity within the chicken gut microbiome revealed by metagenomics and culture.</title>
        <authorList>
            <person name="Gilroy R."/>
            <person name="Ravi A."/>
            <person name="Getino M."/>
            <person name="Pursley I."/>
            <person name="Horton D.L."/>
            <person name="Alikhan N.F."/>
            <person name="Baker D."/>
            <person name="Gharbi K."/>
            <person name="Hall N."/>
            <person name="Watson M."/>
            <person name="Adriaenssens E.M."/>
            <person name="Foster-Nyarko E."/>
            <person name="Jarju S."/>
            <person name="Secka A."/>
            <person name="Antonio M."/>
            <person name="Oren A."/>
            <person name="Chaudhuri R.R."/>
            <person name="La Ragione R."/>
            <person name="Hildebrand F."/>
            <person name="Pallen M.J."/>
        </authorList>
    </citation>
    <scope>NUCLEOTIDE SEQUENCE</scope>
    <source>
        <strain evidence="1">26628</strain>
    </source>
</reference>
<comment type="caution">
    <text evidence="1">The sequence shown here is derived from an EMBL/GenBank/DDBJ whole genome shotgun (WGS) entry which is preliminary data.</text>
</comment>
<gene>
    <name evidence="1" type="ORF">H9737_06155</name>
</gene>
<dbReference type="EMBL" id="DXFD01000091">
    <property type="protein sequence ID" value="HIX47251.1"/>
    <property type="molecule type" value="Genomic_DNA"/>
</dbReference>
<dbReference type="AlphaFoldDB" id="A0A9D1VUS6"/>
<dbReference type="InterPro" id="IPR008183">
    <property type="entry name" value="Aldose_1/G6P_1-epimerase"/>
</dbReference>
<organism evidence="1 2">
    <name type="scientific">Candidatus Borkfalkia faecigallinarum</name>
    <dbReference type="NCBI Taxonomy" id="2838509"/>
    <lineage>
        <taxon>Bacteria</taxon>
        <taxon>Bacillati</taxon>
        <taxon>Bacillota</taxon>
        <taxon>Clostridia</taxon>
        <taxon>Christensenellales</taxon>
        <taxon>Christensenellaceae</taxon>
        <taxon>Candidatus Borkfalkia</taxon>
    </lineage>
</organism>
<protein>
    <submittedName>
        <fullName evidence="1">Aldose 1-epimerase family protein</fullName>
    </submittedName>
</protein>